<protein>
    <submittedName>
        <fullName evidence="2">Uncharacterized protein</fullName>
    </submittedName>
</protein>
<evidence type="ECO:0000313" key="3">
    <source>
        <dbReference type="Proteomes" id="UP000595703"/>
    </source>
</evidence>
<dbReference type="KEGG" id="arev:RVR_139"/>
<keyword evidence="1" id="KW-0812">Transmembrane</keyword>
<evidence type="ECO:0000313" key="2">
    <source>
        <dbReference type="EMBL" id="BBA95322.1"/>
    </source>
</evidence>
<organism evidence="2 3">
    <name type="scientific">Actinacidiphila reveromycinica</name>
    <dbReference type="NCBI Taxonomy" id="659352"/>
    <lineage>
        <taxon>Bacteria</taxon>
        <taxon>Bacillati</taxon>
        <taxon>Actinomycetota</taxon>
        <taxon>Actinomycetes</taxon>
        <taxon>Kitasatosporales</taxon>
        <taxon>Streptomycetaceae</taxon>
        <taxon>Actinacidiphila</taxon>
    </lineage>
</organism>
<sequence>MTARSARRAAAADRPASSRATAAGLTAGGAAAVVLVGLADGVAAAGTALAVLVVAGLGVVRYVAGSDAQDSGYRRPVRMLGTRAPALGAWQRIVDRSLGEEGAVHFATTLRPHLQRLFAARLAERHGVDLAHAPRRAAELVGAGLWPWIDPSRPPPRPELPEPVLGALLDRLEAL</sequence>
<evidence type="ECO:0000256" key="1">
    <source>
        <dbReference type="SAM" id="Phobius"/>
    </source>
</evidence>
<name>A0A7U3VLB4_9ACTN</name>
<feature type="transmembrane region" description="Helical" evidence="1">
    <location>
        <begin position="45"/>
        <end position="64"/>
    </location>
</feature>
<keyword evidence="3" id="KW-1185">Reference proteome</keyword>
<reference evidence="2 3" key="3">
    <citation type="journal article" date="2011" name="Nat. Chem. Biol.">
        <title>Reveromycin A biosynthesis uses RevG and RevJ for stereospecific spiroacetal formation.</title>
        <authorList>
            <person name="Takahashi S."/>
            <person name="Toyoda A."/>
            <person name="Sekiyama Y."/>
            <person name="Takagi H."/>
            <person name="Nogawa T."/>
            <person name="Uramoto M."/>
            <person name="Suzuki R."/>
            <person name="Koshino H."/>
            <person name="Kumano T."/>
            <person name="Panthee S."/>
            <person name="Dairi T."/>
            <person name="Ishikawa J."/>
            <person name="Ikeda H."/>
            <person name="Sakaki Y."/>
            <person name="Osada H."/>
        </authorList>
    </citation>
    <scope>NUCLEOTIDE SEQUENCE [LARGE SCALE GENOMIC DNA]</scope>
    <source>
        <strain evidence="2 3">SN-593</strain>
    </source>
</reference>
<feature type="transmembrane region" description="Helical" evidence="1">
    <location>
        <begin position="20"/>
        <end position="39"/>
    </location>
</feature>
<proteinExistence type="predicted"/>
<dbReference type="AlphaFoldDB" id="A0A7U3VLB4"/>
<reference evidence="2 3" key="1">
    <citation type="journal article" date="2010" name="J. Bacteriol.">
        <title>Biochemical characterization of a novel indole prenyltransferase from Streptomyces sp. SN-593.</title>
        <authorList>
            <person name="Takahashi S."/>
            <person name="Takagi H."/>
            <person name="Toyoda A."/>
            <person name="Uramoto M."/>
            <person name="Nogawa T."/>
            <person name="Ueki M."/>
            <person name="Sakaki Y."/>
            <person name="Osada H."/>
        </authorList>
    </citation>
    <scope>NUCLEOTIDE SEQUENCE [LARGE SCALE GENOMIC DNA]</scope>
    <source>
        <strain evidence="2 3">SN-593</strain>
    </source>
</reference>
<gene>
    <name evidence="2" type="ORF">RVR_139</name>
</gene>
<keyword evidence="1" id="KW-1133">Transmembrane helix</keyword>
<dbReference type="Proteomes" id="UP000595703">
    <property type="component" value="Chromosome"/>
</dbReference>
<reference evidence="2 3" key="4">
    <citation type="journal article" date="2020" name="Sci. Rep.">
        <title>beta-carboline chemical signals induce reveromycin production through a LuxR family regulator in Streptomyces sp. SN-593.</title>
        <authorList>
            <person name="Panthee S."/>
            <person name="Kito N."/>
            <person name="Hayashi T."/>
            <person name="Shimizu T."/>
            <person name="Ishikawa J."/>
            <person name="Hamamoto H."/>
            <person name="Osada H."/>
            <person name="Takahashi S."/>
        </authorList>
    </citation>
    <scope>NUCLEOTIDE SEQUENCE [LARGE SCALE GENOMIC DNA]</scope>
    <source>
        <strain evidence="2 3">SN-593</strain>
    </source>
</reference>
<dbReference type="RefSeq" id="WP_202231874.1">
    <property type="nucleotide sequence ID" value="NZ_AP018365.1"/>
</dbReference>
<reference evidence="2 3" key="2">
    <citation type="journal article" date="2011" name="J. Antibiot.">
        <title>Furaquinocins I and J: novel polyketide isoprenoid hybrid compounds from Streptomyces reveromyceticus SN-593.</title>
        <authorList>
            <person name="Panthee S."/>
            <person name="Takahashi S."/>
            <person name="Takagi H."/>
            <person name="Nogawa T."/>
            <person name="Oowada E."/>
            <person name="Uramoto M."/>
            <person name="Osada H."/>
        </authorList>
    </citation>
    <scope>NUCLEOTIDE SEQUENCE [LARGE SCALE GENOMIC DNA]</scope>
    <source>
        <strain evidence="2 3">SN-593</strain>
    </source>
</reference>
<accession>A0A7U3VLB4</accession>
<keyword evidence="1" id="KW-0472">Membrane</keyword>
<dbReference type="EMBL" id="AP018365">
    <property type="protein sequence ID" value="BBA95322.1"/>
    <property type="molecule type" value="Genomic_DNA"/>
</dbReference>